<name>A0A5N0UPT4_9PSEU</name>
<dbReference type="Gene3D" id="1.10.10.10">
    <property type="entry name" value="Winged helix-like DNA-binding domain superfamily/Winged helix DNA-binding domain"/>
    <property type="match status" value="1"/>
</dbReference>
<dbReference type="Pfam" id="PF12802">
    <property type="entry name" value="MarR_2"/>
    <property type="match status" value="1"/>
</dbReference>
<dbReference type="PROSITE" id="PS50995">
    <property type="entry name" value="HTH_MARR_2"/>
    <property type="match status" value="1"/>
</dbReference>
<evidence type="ECO:0000259" key="1">
    <source>
        <dbReference type="PROSITE" id="PS50995"/>
    </source>
</evidence>
<sequence>MVLGRHQHMGAPSRRDGGELDRSAYILLSRIRIEGPMSIGQLSEAFGLDTSTINRQTGAALKAGLLERIPDPEGGMARKFRLTGEGERRLDEARATAVRGLERVLADWTAEEVAEFAAYLKRFNTDIEKRHGRPWPRP</sequence>
<organism evidence="2 3">
    <name type="scientific">Amycolatopsis acidicola</name>
    <dbReference type="NCBI Taxonomy" id="2596893"/>
    <lineage>
        <taxon>Bacteria</taxon>
        <taxon>Bacillati</taxon>
        <taxon>Actinomycetota</taxon>
        <taxon>Actinomycetes</taxon>
        <taxon>Pseudonocardiales</taxon>
        <taxon>Pseudonocardiaceae</taxon>
        <taxon>Amycolatopsis</taxon>
    </lineage>
</organism>
<proteinExistence type="predicted"/>
<dbReference type="PRINTS" id="PR00598">
    <property type="entry name" value="HTHMARR"/>
</dbReference>
<dbReference type="OrthoDB" id="3239785at2"/>
<reference evidence="2" key="1">
    <citation type="submission" date="2019-09" db="EMBL/GenBank/DDBJ databases">
        <authorList>
            <person name="Teo W.F.A."/>
            <person name="Duangmal K."/>
        </authorList>
    </citation>
    <scope>NUCLEOTIDE SEQUENCE [LARGE SCALE GENOMIC DNA]</scope>
    <source>
        <strain evidence="2">K81G1</strain>
    </source>
</reference>
<gene>
    <name evidence="2" type="ORF">FPZ12_037080</name>
</gene>
<feature type="domain" description="HTH marR-type" evidence="1">
    <location>
        <begin position="1"/>
        <end position="125"/>
    </location>
</feature>
<comment type="caution">
    <text evidence="2">The sequence shown here is derived from an EMBL/GenBank/DDBJ whole genome shotgun (WGS) entry which is preliminary data.</text>
</comment>
<protein>
    <submittedName>
        <fullName evidence="2">MarR family transcriptional regulator</fullName>
    </submittedName>
</protein>
<dbReference type="InterPro" id="IPR000835">
    <property type="entry name" value="HTH_MarR-typ"/>
</dbReference>
<dbReference type="InterPro" id="IPR036390">
    <property type="entry name" value="WH_DNA-bd_sf"/>
</dbReference>
<dbReference type="AlphaFoldDB" id="A0A5N0UPT4"/>
<dbReference type="EMBL" id="VMNW02000089">
    <property type="protein sequence ID" value="KAA9152324.1"/>
    <property type="molecule type" value="Genomic_DNA"/>
</dbReference>
<dbReference type="InterPro" id="IPR036388">
    <property type="entry name" value="WH-like_DNA-bd_sf"/>
</dbReference>
<accession>A0A5N0UPT4</accession>
<keyword evidence="3" id="KW-1185">Reference proteome</keyword>
<dbReference type="SUPFAM" id="SSF46785">
    <property type="entry name" value="Winged helix' DNA-binding domain"/>
    <property type="match status" value="1"/>
</dbReference>
<dbReference type="Proteomes" id="UP000319769">
    <property type="component" value="Unassembled WGS sequence"/>
</dbReference>
<dbReference type="SMART" id="SM00347">
    <property type="entry name" value="HTH_MARR"/>
    <property type="match status" value="1"/>
</dbReference>
<evidence type="ECO:0000313" key="2">
    <source>
        <dbReference type="EMBL" id="KAA9152324.1"/>
    </source>
</evidence>
<evidence type="ECO:0000313" key="3">
    <source>
        <dbReference type="Proteomes" id="UP000319769"/>
    </source>
</evidence>
<dbReference type="GO" id="GO:0003700">
    <property type="term" value="F:DNA-binding transcription factor activity"/>
    <property type="evidence" value="ECO:0007669"/>
    <property type="project" value="InterPro"/>
</dbReference>